<dbReference type="Proteomes" id="UP000184241">
    <property type="component" value="Unassembled WGS sequence"/>
</dbReference>
<evidence type="ECO:0000313" key="6">
    <source>
        <dbReference type="EMBL" id="SHI46399.1"/>
    </source>
</evidence>
<dbReference type="PROSITE" id="PS50268">
    <property type="entry name" value="CADHERIN_2"/>
    <property type="match status" value="1"/>
</dbReference>
<dbReference type="InterPro" id="IPR041690">
    <property type="entry name" value="Cadherin_5"/>
</dbReference>
<evidence type="ECO:0000256" key="3">
    <source>
        <dbReference type="ARBA" id="ARBA00022729"/>
    </source>
</evidence>
<dbReference type="Gene3D" id="2.60.40.2810">
    <property type="match status" value="2"/>
</dbReference>
<gene>
    <name evidence="6" type="ORF">SAMN02745941_03849</name>
</gene>
<evidence type="ECO:0000256" key="4">
    <source>
        <dbReference type="SAM" id="MobiDB-lite"/>
    </source>
</evidence>
<evidence type="ECO:0000256" key="1">
    <source>
        <dbReference type="ARBA" id="ARBA00004613"/>
    </source>
</evidence>
<feature type="non-terminal residue" evidence="6">
    <location>
        <position position="1410"/>
    </location>
</feature>
<dbReference type="Gene3D" id="2.60.40.3440">
    <property type="match status" value="1"/>
</dbReference>
<dbReference type="PANTHER" id="PTHR34720:SF9">
    <property type="entry name" value="BLR4714 PROTEIN"/>
    <property type="match status" value="1"/>
</dbReference>
<organism evidence="6 7">
    <name type="scientific">Clostridium intestinale DSM 6191</name>
    <dbReference type="NCBI Taxonomy" id="1121320"/>
    <lineage>
        <taxon>Bacteria</taxon>
        <taxon>Bacillati</taxon>
        <taxon>Bacillota</taxon>
        <taxon>Clostridia</taxon>
        <taxon>Eubacteriales</taxon>
        <taxon>Clostridiaceae</taxon>
        <taxon>Clostridium</taxon>
    </lineage>
</organism>
<dbReference type="Gene3D" id="2.60.40.4070">
    <property type="match status" value="1"/>
</dbReference>
<feature type="region of interest" description="Disordered" evidence="4">
    <location>
        <begin position="867"/>
        <end position="895"/>
    </location>
</feature>
<dbReference type="GO" id="GO:0005576">
    <property type="term" value="C:extracellular region"/>
    <property type="evidence" value="ECO:0007669"/>
    <property type="project" value="UniProtKB-SubCell"/>
</dbReference>
<dbReference type="InterPro" id="IPR040853">
    <property type="entry name" value="RapA2_cadherin-like"/>
</dbReference>
<evidence type="ECO:0000313" key="7">
    <source>
        <dbReference type="Proteomes" id="UP000184241"/>
    </source>
</evidence>
<keyword evidence="2" id="KW-0964">Secreted</keyword>
<dbReference type="Gene3D" id="2.60.40.1170">
    <property type="entry name" value="Mu homology domain, subdomain B"/>
    <property type="match status" value="1"/>
</dbReference>
<dbReference type="Pfam" id="PF01345">
    <property type="entry name" value="DUF11"/>
    <property type="match status" value="1"/>
</dbReference>
<dbReference type="NCBIfam" id="NF012211">
    <property type="entry name" value="tand_rpt_95"/>
    <property type="match status" value="5"/>
</dbReference>
<dbReference type="InterPro" id="IPR047589">
    <property type="entry name" value="DUF11_rpt"/>
</dbReference>
<dbReference type="InterPro" id="IPR013783">
    <property type="entry name" value="Ig-like_fold"/>
</dbReference>
<dbReference type="Pfam" id="PF17803">
    <property type="entry name" value="Cadherin_4"/>
    <property type="match status" value="1"/>
</dbReference>
<dbReference type="NCBIfam" id="TIGR01965">
    <property type="entry name" value="VCBS_repeat"/>
    <property type="match status" value="2"/>
</dbReference>
<feature type="compositionally biased region" description="Polar residues" evidence="4">
    <location>
        <begin position="885"/>
        <end position="895"/>
    </location>
</feature>
<evidence type="ECO:0000256" key="2">
    <source>
        <dbReference type="ARBA" id="ARBA00022525"/>
    </source>
</evidence>
<accession>A0A1M6BCE8</accession>
<sequence length="1410" mass="151942">MEEYKFLFYELECIISEKINRQKILKINIKLQIFIDEKKMILYNNIYQNKRKLGSIYLFGHFVYRELVVQPAKFLYLVGFFIFTEGELRMIKRKVKLMTIIIMTSVIYSSVNTYTAKAEGSKDMVKNGGYRPYTEWANNTTGGIVRKTLLKVYAKDGETINLGSSVYQNSATDILVRDPSGNSKGYDVTSAGKGYISSVDKEKAGVKTSSNPNGYDPITIQVNQTGIWEVEFYGSGGPSAASSNGNKLKYVTDDFVANQANTIGAWDITVMDSNSNPVTGRVFTSYIALFMGANASNRTEKILNSDFYVLTKDGYQYKTSMNGIDPNGFIFFSGNRGIIDKTNNLTLYHSAKYTNNELSAVEGNISVQNPLAPDTETDITHYVFFNPPSSDLPQNIMPTTAIAPLAATNLNFTGVAGLGNQSELKAGGIFTFNVAKKSSYKLIIHKYKTGEDITKNDWTFDSTVDRVIENTSVSGINTVIWDGKDASGNYCTSGNYSVRLMTKGGEYHFPMLDAEYNPFGIKVELLNPPGSFPSGTNKNTVYYNESNYTAANGTTVSLGASGTTSNPISALLGIDSSNGAYKYTTSYGDWKAVDTWTYFPGDSTYLSFSIDTNITEKGIVSGYVFNDMNSDKAFNGEPGLKGISVSLKNSSGTEIARTTTDATGLYVFNNIPQNSVNKYKVVVNAPASYTSGSNSCTTGNSTQDVLLNSNSVIAANVGYHVTTDLQISNVVSQAPYIKNRNITYTLTAKNNSNIDANNVVVNDSLPAGLEYVSSSSDNYDSNIGVWEIGKLSAGETKTLTITAKIKDLLTLPAIITNTAKISCIEPESNTSNNTSSVVINSISENSRPSIGNYNKTIDEDTVLNDRVIGSDSDGDALTYEKDSNPSHGSVSVNSDGSYTYTPNSNYNGSDSFSIKVSDGYGGISTSIVNITINPVNDAPTVSNLSKTGDEDTDITFGNTDFSSKFSDIDNDTLNKVKIATLPSNGVLKLNGNIVSVGNEILASDLSKLVFTPSENWSGNTSFEWNGSDGTAYAELNGRVDITVNPLNDVPVAINDLKTIDEDTSIDIDVLANDSDIDRDTLEVTAVTQGSHGTVAINNDGTVRYTPSENYYGPDSFTYTISDGKGGTATATVYITVSTVNDIPVANNDSITINEDTSIDINVLANDSDVDRDTLEVTAVTQGSHGAVTINNDGTVKYTPNVNYNGVDSFTYTISDGKGGTATAVVNVTVNPVNDAPVVAVISKTGPEDTNITFNSLDFTSKFFDVDGDNLAVAKIVTLPTNGVLKLDGVLVTIGQQIPVTNLSKLTFTPNLNWNGSTSFEWNGSDGTAYAVLNGRVDITITPVNDTPTVANLSKTGLEDTDITFDLVDFTSKFSDIDNDSLNKVKIATLPSNGVLKLNGSIINVGDEILA</sequence>
<dbReference type="GO" id="GO:0016020">
    <property type="term" value="C:membrane"/>
    <property type="evidence" value="ECO:0007669"/>
    <property type="project" value="InterPro"/>
</dbReference>
<dbReference type="NCBIfam" id="TIGR01451">
    <property type="entry name" value="B_ant_repeat"/>
    <property type="match status" value="1"/>
</dbReference>
<feature type="domain" description="Cadherin" evidence="5">
    <location>
        <begin position="1144"/>
        <end position="1238"/>
    </location>
</feature>
<dbReference type="InterPro" id="IPR010221">
    <property type="entry name" value="VCBS_dom"/>
</dbReference>
<protein>
    <submittedName>
        <fullName evidence="6">VCBS repeat-containing protein</fullName>
    </submittedName>
</protein>
<proteinExistence type="predicted"/>
<evidence type="ECO:0000259" key="5">
    <source>
        <dbReference type="PROSITE" id="PS50268"/>
    </source>
</evidence>
<dbReference type="Gene3D" id="2.60.40.10">
    <property type="entry name" value="Immunoglobulins"/>
    <property type="match status" value="1"/>
</dbReference>
<dbReference type="InterPro" id="IPR033764">
    <property type="entry name" value="Sdr_B"/>
</dbReference>
<name>A0A1M6BCE8_9CLOT</name>
<keyword evidence="3" id="KW-0732">Signal</keyword>
<dbReference type="InterPro" id="IPR001434">
    <property type="entry name" value="OmcB-like_DUF11"/>
</dbReference>
<dbReference type="GO" id="GO:0007156">
    <property type="term" value="P:homophilic cell adhesion via plasma membrane adhesion molecules"/>
    <property type="evidence" value="ECO:0007669"/>
    <property type="project" value="InterPro"/>
</dbReference>
<dbReference type="GO" id="GO:0005509">
    <property type="term" value="F:calcium ion binding"/>
    <property type="evidence" value="ECO:0007669"/>
    <property type="project" value="InterPro"/>
</dbReference>
<reference evidence="6 7" key="1">
    <citation type="submission" date="2016-11" db="EMBL/GenBank/DDBJ databases">
        <authorList>
            <person name="Jaros S."/>
            <person name="Januszkiewicz K."/>
            <person name="Wedrychowicz H."/>
        </authorList>
    </citation>
    <scope>NUCLEOTIDE SEQUENCE [LARGE SCALE GENOMIC DNA]</scope>
    <source>
        <strain evidence="6 7">DSM 6191</strain>
    </source>
</reference>
<dbReference type="InterPro" id="IPR002126">
    <property type="entry name" value="Cadherin-like_dom"/>
</dbReference>
<dbReference type="Pfam" id="PF17892">
    <property type="entry name" value="Cadherin_5"/>
    <property type="match status" value="1"/>
</dbReference>
<comment type="subcellular location">
    <subcellularLocation>
        <location evidence="1">Secreted</location>
    </subcellularLocation>
</comment>
<dbReference type="Pfam" id="PF17210">
    <property type="entry name" value="SdrD_B"/>
    <property type="match status" value="1"/>
</dbReference>
<dbReference type="Pfam" id="PF17963">
    <property type="entry name" value="Big_9"/>
    <property type="match status" value="4"/>
</dbReference>
<dbReference type="EMBL" id="FQXU01000014">
    <property type="protein sequence ID" value="SHI46399.1"/>
    <property type="molecule type" value="Genomic_DNA"/>
</dbReference>
<dbReference type="SUPFAM" id="SSF49478">
    <property type="entry name" value="Cna protein B-type domain"/>
    <property type="match status" value="1"/>
</dbReference>
<dbReference type="PANTHER" id="PTHR34720">
    <property type="entry name" value="MICROCYSTIN DEPENDENT PROTEIN"/>
    <property type="match status" value="1"/>
</dbReference>